<evidence type="ECO:0000256" key="1">
    <source>
        <dbReference type="SAM" id="MobiDB-lite"/>
    </source>
</evidence>
<proteinExistence type="predicted"/>
<reference evidence="2" key="1">
    <citation type="submission" date="2020-11" db="EMBL/GenBank/DDBJ databases">
        <authorList>
            <person name="Tran Van P."/>
        </authorList>
    </citation>
    <scope>NUCLEOTIDE SEQUENCE</scope>
</reference>
<protein>
    <submittedName>
        <fullName evidence="2">(California timema) hypothetical protein</fullName>
    </submittedName>
</protein>
<dbReference type="EMBL" id="OE182156">
    <property type="protein sequence ID" value="CAD7574185.1"/>
    <property type="molecule type" value="Genomic_DNA"/>
</dbReference>
<organism evidence="2">
    <name type="scientific">Timema californicum</name>
    <name type="common">California timema</name>
    <name type="synonym">Walking stick</name>
    <dbReference type="NCBI Taxonomy" id="61474"/>
    <lineage>
        <taxon>Eukaryota</taxon>
        <taxon>Metazoa</taxon>
        <taxon>Ecdysozoa</taxon>
        <taxon>Arthropoda</taxon>
        <taxon>Hexapoda</taxon>
        <taxon>Insecta</taxon>
        <taxon>Pterygota</taxon>
        <taxon>Neoptera</taxon>
        <taxon>Polyneoptera</taxon>
        <taxon>Phasmatodea</taxon>
        <taxon>Timematodea</taxon>
        <taxon>Timematoidea</taxon>
        <taxon>Timematidae</taxon>
        <taxon>Timema</taxon>
    </lineage>
</organism>
<evidence type="ECO:0000313" key="2">
    <source>
        <dbReference type="EMBL" id="CAD7574185.1"/>
    </source>
</evidence>
<gene>
    <name evidence="2" type="ORF">TCMB3V08_LOCUS6805</name>
</gene>
<name>A0A7R9J814_TIMCA</name>
<sequence length="464" mass="52113">MAERKPVVKIEPEEDMEYDFHHEVKLETEEKPPPVNPTEIRTSISPSSAVELNTTSALANYATEAVITASFERGFSCHNRLKTAYRNAFKTGTLDDLLRISLNGLSLDKSLTQNLRLTSGTSVQKGSTTQKHQVLKCWEKLKSQICKQKRLERRHSKKIGREEPFETSPADDELAAQGVSIQPWNVETDTLWDSNYRHQQDSTTVCAIKCPENSSFTSTASNPHIPIPFQTLQPSISIQTLPSSTYTSLISIPSIPCSSITKEDFFLKPYSSSPSTPSQSQSQSIPHVPESMQHSCCQNPTVAPISQTSTPCTSSALKVLKCPAKSCNDNLLEAALSSKKYNEELKQMWEVHKKKLENENLLYAACVKRLHLIQLERERVIQERYFWRLLEDTLSTGGGLQYGETCFQEIVEFVESRVPEMFGTGEPIKSRHQPSQIGVQRHLSTHVLNNQKQADSCVGHCEES</sequence>
<feature type="region of interest" description="Disordered" evidence="1">
    <location>
        <begin position="271"/>
        <end position="293"/>
    </location>
</feature>
<accession>A0A7R9J814</accession>
<feature type="compositionally biased region" description="Low complexity" evidence="1">
    <location>
        <begin position="271"/>
        <end position="284"/>
    </location>
</feature>
<dbReference type="AlphaFoldDB" id="A0A7R9J814"/>